<organism evidence="2 3">
    <name type="scientific">Tritrichomonas foetus</name>
    <dbReference type="NCBI Taxonomy" id="1144522"/>
    <lineage>
        <taxon>Eukaryota</taxon>
        <taxon>Metamonada</taxon>
        <taxon>Parabasalia</taxon>
        <taxon>Tritrichomonadida</taxon>
        <taxon>Tritrichomonadidae</taxon>
        <taxon>Tritrichomonas</taxon>
    </lineage>
</organism>
<evidence type="ECO:0000256" key="1">
    <source>
        <dbReference type="SAM" id="MobiDB-lite"/>
    </source>
</evidence>
<comment type="caution">
    <text evidence="2">The sequence shown here is derived from an EMBL/GenBank/DDBJ whole genome shotgun (WGS) entry which is preliminary data.</text>
</comment>
<evidence type="ECO:0000313" key="3">
    <source>
        <dbReference type="Proteomes" id="UP000179807"/>
    </source>
</evidence>
<dbReference type="OrthoDB" id="10587969at2759"/>
<proteinExistence type="predicted"/>
<feature type="region of interest" description="Disordered" evidence="1">
    <location>
        <begin position="484"/>
        <end position="503"/>
    </location>
</feature>
<protein>
    <submittedName>
        <fullName evidence="2">Uncharacterized protein</fullName>
    </submittedName>
</protein>
<name>A0A1J4KJ28_9EUKA</name>
<accession>A0A1J4KJ28</accession>
<evidence type="ECO:0000313" key="2">
    <source>
        <dbReference type="EMBL" id="OHT10944.1"/>
    </source>
</evidence>
<gene>
    <name evidence="2" type="ORF">TRFO_19647</name>
</gene>
<dbReference type="GeneID" id="94835616"/>
<dbReference type="VEuPathDB" id="TrichDB:TRFO_19647"/>
<dbReference type="Proteomes" id="UP000179807">
    <property type="component" value="Unassembled WGS sequence"/>
</dbReference>
<reference evidence="2" key="1">
    <citation type="submission" date="2016-10" db="EMBL/GenBank/DDBJ databases">
        <authorList>
            <person name="Benchimol M."/>
            <person name="Almeida L.G."/>
            <person name="Vasconcelos A.T."/>
            <person name="Perreira-Neves A."/>
            <person name="Rosa I.A."/>
            <person name="Tasca T."/>
            <person name="Bogo M.R."/>
            <person name="de Souza W."/>
        </authorList>
    </citation>
    <scope>NUCLEOTIDE SEQUENCE [LARGE SCALE GENOMIC DNA]</scope>
    <source>
        <strain evidence="2">K</strain>
    </source>
</reference>
<dbReference type="RefSeq" id="XP_068364080.1">
    <property type="nucleotide sequence ID" value="XM_068500912.1"/>
</dbReference>
<dbReference type="AlphaFoldDB" id="A0A1J4KJ28"/>
<dbReference type="EMBL" id="MLAK01000598">
    <property type="protein sequence ID" value="OHT10944.1"/>
    <property type="molecule type" value="Genomic_DNA"/>
</dbReference>
<keyword evidence="3" id="KW-1185">Reference proteome</keyword>
<sequence length="517" mass="59221">MDSAKSNSRDLLEIAKDIFADSADPSVFESAYHPDGSTIKEFPSNAQKYVYEAREKFFRSGENEFHLNIALSPGHHFTSKAAITQDVINQIRPMFAAEYLKHIGSVNSTAAVKLVQKILPLTADNIEIHTRKNGYNTEQLIVNQNPKVYAKKSQSRTSMTNKCKKIRENFLTAWAQIDNNFPTETRKPLPRPFKPNASIKSMEMISKSKEKKKKCPTSIPKELLRNRKKPQIDPFIRAFPFILPRSEIESVVQAFSEKFDIDGYLDAGPKNAKDCIDFLRAGVCSRILYHVAKYMHATLVLNIEDYPDFIRARALWHIIYKKLDDSIVSYRFVSIALMMIKSCTFVLFDEHSTPTSFRDKKIVESTLFVMIDKFLNPFQIFDSLEKPEDYRATLTPIMLENGKPMLDDINTLVEKGMLKNDEEKIARLMTQPNGVPDLLCLLGAESWGDVAEYTGPRNRSRYNETRIVQKLIEMDIAKLNEKMPRTPPKWVKNESLTPRNKTKKSLFTVPSIDAFTP</sequence>